<dbReference type="EMBL" id="OV696697">
    <property type="protein sequence ID" value="CAH1241015.1"/>
    <property type="molecule type" value="Genomic_DNA"/>
</dbReference>
<name>A0A8J9WI41_BRALA</name>
<keyword evidence="2" id="KW-1133">Transmembrane helix</keyword>
<reference evidence="4" key="1">
    <citation type="submission" date="2022-01" db="EMBL/GenBank/DDBJ databases">
        <authorList>
            <person name="Braso-Vives M."/>
        </authorList>
    </citation>
    <scope>NUCLEOTIDE SEQUENCE</scope>
</reference>
<sequence length="212" mass="22746">MAVRGPFLLASLIVLAAITDVILTAPTPAVSMEPEDTTVNSAVCNVTQTESATQAPADSMMNLKQSPTESEIRNGTDLFQSKVIRPTTQADVLNKTGPTVNIGNLSDRVLPIVPGTQRPRDIKEDTGGFYHPKKKVLHILAGAGFGVLATILIVVFIVCAVVLRAARDQPAGRRRGDPAELREDPAFPQDGSHSVPMVDISHRQAEHNINIE</sequence>
<feature type="transmembrane region" description="Helical" evidence="2">
    <location>
        <begin position="139"/>
        <end position="166"/>
    </location>
</feature>
<evidence type="ECO:0000313" key="4">
    <source>
        <dbReference type="EMBL" id="CAH1241015.1"/>
    </source>
</evidence>
<evidence type="ECO:0000313" key="5">
    <source>
        <dbReference type="Proteomes" id="UP000838412"/>
    </source>
</evidence>
<protein>
    <submittedName>
        <fullName evidence="4">Hypp6284 protein</fullName>
    </submittedName>
</protein>
<organism evidence="4 5">
    <name type="scientific">Branchiostoma lanceolatum</name>
    <name type="common">Common lancelet</name>
    <name type="synonym">Amphioxus lanceolatum</name>
    <dbReference type="NCBI Taxonomy" id="7740"/>
    <lineage>
        <taxon>Eukaryota</taxon>
        <taxon>Metazoa</taxon>
        <taxon>Chordata</taxon>
        <taxon>Cephalochordata</taxon>
        <taxon>Leptocardii</taxon>
        <taxon>Amphioxiformes</taxon>
        <taxon>Branchiostomatidae</taxon>
        <taxon>Branchiostoma</taxon>
    </lineage>
</organism>
<dbReference type="AlphaFoldDB" id="A0A8J9WI41"/>
<evidence type="ECO:0000256" key="3">
    <source>
        <dbReference type="SAM" id="SignalP"/>
    </source>
</evidence>
<feature type="compositionally biased region" description="Basic and acidic residues" evidence="1">
    <location>
        <begin position="169"/>
        <end position="185"/>
    </location>
</feature>
<gene>
    <name evidence="4" type="primary">Hypp6284</name>
    <name evidence="4" type="ORF">BLAG_LOCUS4815</name>
</gene>
<proteinExistence type="predicted"/>
<keyword evidence="5" id="KW-1185">Reference proteome</keyword>
<feature type="region of interest" description="Disordered" evidence="1">
    <location>
        <begin position="169"/>
        <end position="197"/>
    </location>
</feature>
<evidence type="ECO:0000256" key="1">
    <source>
        <dbReference type="SAM" id="MobiDB-lite"/>
    </source>
</evidence>
<feature type="chain" id="PRO_5035454582" evidence="3">
    <location>
        <begin position="25"/>
        <end position="212"/>
    </location>
</feature>
<feature type="signal peptide" evidence="3">
    <location>
        <begin position="1"/>
        <end position="24"/>
    </location>
</feature>
<keyword evidence="2" id="KW-0812">Transmembrane</keyword>
<accession>A0A8J9WI41</accession>
<keyword evidence="2" id="KW-0472">Membrane</keyword>
<keyword evidence="3" id="KW-0732">Signal</keyword>
<evidence type="ECO:0000256" key="2">
    <source>
        <dbReference type="SAM" id="Phobius"/>
    </source>
</evidence>
<dbReference type="Proteomes" id="UP000838412">
    <property type="component" value="Chromosome 12"/>
</dbReference>